<gene>
    <name evidence="12 14" type="primary">rlmN</name>
    <name evidence="14" type="ORF">AULFYP135_02325</name>
</gene>
<dbReference type="InterPro" id="IPR048641">
    <property type="entry name" value="RlmN_N"/>
</dbReference>
<keyword evidence="12" id="KW-1015">Disulfide bond</keyword>
<evidence type="ECO:0000256" key="8">
    <source>
        <dbReference type="ARBA" id="ARBA00022694"/>
    </source>
</evidence>
<feature type="binding site" evidence="12">
    <location>
        <position position="118"/>
    </location>
    <ligand>
        <name>[4Fe-4S] cluster</name>
        <dbReference type="ChEBI" id="CHEBI:49883"/>
        <note>4Fe-4S-S-AdoMet</note>
    </ligand>
</feature>
<comment type="miscellaneous">
    <text evidence="12">Reaction proceeds by a ping-pong mechanism involving intermediate methylation of a conserved cysteine residue.</text>
</comment>
<comment type="catalytic activity">
    <reaction evidence="12">
        <text>adenosine(2503) in 23S rRNA + 2 reduced [2Fe-2S]-[ferredoxin] + 2 S-adenosyl-L-methionine = 2-methyladenosine(2503) in 23S rRNA + 5'-deoxyadenosine + L-methionine + 2 oxidized [2Fe-2S]-[ferredoxin] + S-adenosyl-L-homocysteine</text>
        <dbReference type="Rhea" id="RHEA:42916"/>
        <dbReference type="Rhea" id="RHEA-COMP:10000"/>
        <dbReference type="Rhea" id="RHEA-COMP:10001"/>
        <dbReference type="Rhea" id="RHEA-COMP:10152"/>
        <dbReference type="Rhea" id="RHEA-COMP:10282"/>
        <dbReference type="ChEBI" id="CHEBI:17319"/>
        <dbReference type="ChEBI" id="CHEBI:33737"/>
        <dbReference type="ChEBI" id="CHEBI:33738"/>
        <dbReference type="ChEBI" id="CHEBI:57844"/>
        <dbReference type="ChEBI" id="CHEBI:57856"/>
        <dbReference type="ChEBI" id="CHEBI:59789"/>
        <dbReference type="ChEBI" id="CHEBI:74411"/>
        <dbReference type="ChEBI" id="CHEBI:74497"/>
        <dbReference type="EC" id="2.1.1.192"/>
    </reaction>
</comment>
<feature type="binding site" evidence="12">
    <location>
        <position position="292"/>
    </location>
    <ligand>
        <name>S-adenosyl-L-methionine</name>
        <dbReference type="ChEBI" id="CHEBI:59789"/>
    </ligand>
</feature>
<evidence type="ECO:0000256" key="11">
    <source>
        <dbReference type="ARBA" id="ARBA00023014"/>
    </source>
</evidence>
<comment type="subcellular location">
    <subcellularLocation>
        <location evidence="1 12">Cytoplasm</location>
    </subcellularLocation>
</comment>
<sequence length="349" mass="39151">MMTKIDYKSLTLGELKTLLGEMGQPAFRAGQVYSWLHQKQVTSFEEMTNLPQALRDRLAQEGYITVHKVARKLVSKLDGTQKFLFQLRDGNCIETVLMKYKHGNSLCISSQVGCRMGCNFCASTLGGLVRNLTPSEMLEEVYAAQRESGEKVASIVLMGIGEPLDNFDNVMQFLEILSSPEGMNLSLRHVSLSTCGLVDGIYKLMEKKLQLTLSISLHAPNDEIRNRTMPVNKKYNVAELMKACRDYFRVTGRRISFEYALIGGVNDRPQDAKELAALLKGMPCHVNLIPVNPVKERGYQRGSRESIARFQQQLEKLGINATVRRELGSDINAACGQLRRAAEQEAQQR</sequence>
<keyword evidence="3 12" id="KW-0963">Cytoplasm</keyword>
<comment type="similarity">
    <text evidence="12">Belongs to the radical SAM superfamily. RlmN family.</text>
</comment>
<dbReference type="SFLD" id="SFLDF00275">
    <property type="entry name" value="adenosine_C2_methyltransferase"/>
    <property type="match status" value="1"/>
</dbReference>
<dbReference type="PROSITE" id="PS51918">
    <property type="entry name" value="RADICAL_SAM"/>
    <property type="match status" value="1"/>
</dbReference>
<dbReference type="GO" id="GO:0002935">
    <property type="term" value="F:tRNA (adenine(37)-C2)-methyltransferase activity"/>
    <property type="evidence" value="ECO:0007669"/>
    <property type="project" value="UniProtKB-UniRule"/>
</dbReference>
<keyword evidence="9 12" id="KW-0479">Metal-binding</keyword>
<dbReference type="HAMAP" id="MF_01849">
    <property type="entry name" value="RNA_methyltr_RlmN"/>
    <property type="match status" value="1"/>
</dbReference>
<dbReference type="Gene3D" id="1.10.150.530">
    <property type="match status" value="1"/>
</dbReference>
<dbReference type="NCBIfam" id="TIGR00048">
    <property type="entry name" value="rRNA_mod_RlmN"/>
    <property type="match status" value="1"/>
</dbReference>
<keyword evidence="6 12" id="KW-0808">Transferase</keyword>
<feature type="binding site" evidence="12">
    <location>
        <position position="193"/>
    </location>
    <ligand>
        <name>S-adenosyl-L-methionine</name>
        <dbReference type="ChEBI" id="CHEBI:59789"/>
    </ligand>
</feature>
<dbReference type="Pfam" id="PF21016">
    <property type="entry name" value="RlmN_N"/>
    <property type="match status" value="1"/>
</dbReference>
<keyword evidence="5 12" id="KW-0489">Methyltransferase</keyword>
<dbReference type="CDD" id="cd01335">
    <property type="entry name" value="Radical_SAM"/>
    <property type="match status" value="1"/>
</dbReference>
<feature type="binding site" evidence="12">
    <location>
        <position position="114"/>
    </location>
    <ligand>
        <name>[4Fe-4S] cluster</name>
        <dbReference type="ChEBI" id="CHEBI:49883"/>
        <note>4Fe-4S-S-AdoMet</note>
    </ligand>
</feature>
<protein>
    <recommendedName>
        <fullName evidence="12">Probable dual-specificity RNA methyltransferase RlmN</fullName>
        <ecNumber evidence="12">2.1.1.192</ecNumber>
    </recommendedName>
    <alternativeName>
        <fullName evidence="12">23S rRNA (adenine(2503)-C(2))-methyltransferase</fullName>
    </alternativeName>
    <alternativeName>
        <fullName evidence="12">23S rRNA m2A2503 methyltransferase</fullName>
    </alternativeName>
    <alternativeName>
        <fullName evidence="12">Ribosomal RNA large subunit methyltransferase N</fullName>
    </alternativeName>
    <alternativeName>
        <fullName evidence="12">tRNA (adenine(37)-C(2))-methyltransferase</fullName>
    </alternativeName>
    <alternativeName>
        <fullName evidence="12">tRNA m2A37 methyltransferase</fullName>
    </alternativeName>
</protein>
<name>A0A6N2V665_9FIRM</name>
<evidence type="ECO:0000256" key="6">
    <source>
        <dbReference type="ARBA" id="ARBA00022679"/>
    </source>
</evidence>
<dbReference type="InterPro" id="IPR013785">
    <property type="entry name" value="Aldolase_TIM"/>
</dbReference>
<dbReference type="PIRSF" id="PIRSF006004">
    <property type="entry name" value="CHP00048"/>
    <property type="match status" value="1"/>
</dbReference>
<dbReference type="AlphaFoldDB" id="A0A6N2V665"/>
<feature type="active site" description="S-methylcysteine intermediate" evidence="12">
    <location>
        <position position="335"/>
    </location>
</feature>
<comment type="function">
    <text evidence="12">Specifically methylates position 2 of adenine 2503 in 23S rRNA and position 2 of adenine 37 in tRNAs.</text>
</comment>
<keyword evidence="2 12" id="KW-0004">4Fe-4S</keyword>
<evidence type="ECO:0000256" key="7">
    <source>
        <dbReference type="ARBA" id="ARBA00022691"/>
    </source>
</evidence>
<organism evidence="14">
    <name type="scientific">uncultured Anaerotruncus sp</name>
    <dbReference type="NCBI Taxonomy" id="905011"/>
    <lineage>
        <taxon>Bacteria</taxon>
        <taxon>Bacillati</taxon>
        <taxon>Bacillota</taxon>
        <taxon>Clostridia</taxon>
        <taxon>Eubacteriales</taxon>
        <taxon>Oscillospiraceae</taxon>
        <taxon>Anaerotruncus</taxon>
        <taxon>environmental samples</taxon>
    </lineage>
</organism>
<dbReference type="GO" id="GO:0046872">
    <property type="term" value="F:metal ion binding"/>
    <property type="evidence" value="ECO:0007669"/>
    <property type="project" value="UniProtKB-KW"/>
</dbReference>
<evidence type="ECO:0000256" key="12">
    <source>
        <dbReference type="HAMAP-Rule" id="MF_01849"/>
    </source>
</evidence>
<comment type="caution">
    <text evidence="12">Lacks conserved residue(s) required for the propagation of feature annotation.</text>
</comment>
<feature type="binding site" evidence="12">
    <location>
        <begin position="216"/>
        <end position="218"/>
    </location>
    <ligand>
        <name>S-adenosyl-L-methionine</name>
        <dbReference type="ChEBI" id="CHEBI:59789"/>
    </ligand>
</feature>
<dbReference type="Gene3D" id="3.20.20.70">
    <property type="entry name" value="Aldolase class I"/>
    <property type="match status" value="1"/>
</dbReference>
<dbReference type="InterPro" id="IPR058240">
    <property type="entry name" value="rSAM_sf"/>
</dbReference>
<dbReference type="GO" id="GO:0000049">
    <property type="term" value="F:tRNA binding"/>
    <property type="evidence" value="ECO:0007669"/>
    <property type="project" value="UniProtKB-UniRule"/>
</dbReference>
<dbReference type="InterPro" id="IPR027492">
    <property type="entry name" value="RNA_MTrfase_RlmN"/>
</dbReference>
<evidence type="ECO:0000256" key="1">
    <source>
        <dbReference type="ARBA" id="ARBA00004496"/>
    </source>
</evidence>
<evidence type="ECO:0000256" key="3">
    <source>
        <dbReference type="ARBA" id="ARBA00022490"/>
    </source>
</evidence>
<evidence type="ECO:0000256" key="4">
    <source>
        <dbReference type="ARBA" id="ARBA00022552"/>
    </source>
</evidence>
<dbReference type="GO" id="GO:0070475">
    <property type="term" value="P:rRNA base methylation"/>
    <property type="evidence" value="ECO:0007669"/>
    <property type="project" value="UniProtKB-UniRule"/>
</dbReference>
<dbReference type="GO" id="GO:0070040">
    <property type="term" value="F:rRNA (adenine(2503)-C2-)-methyltransferase activity"/>
    <property type="evidence" value="ECO:0007669"/>
    <property type="project" value="UniProtKB-UniRule"/>
</dbReference>
<dbReference type="GO" id="GO:0005737">
    <property type="term" value="C:cytoplasm"/>
    <property type="evidence" value="ECO:0007669"/>
    <property type="project" value="UniProtKB-SubCell"/>
</dbReference>
<evidence type="ECO:0000256" key="10">
    <source>
        <dbReference type="ARBA" id="ARBA00023004"/>
    </source>
</evidence>
<dbReference type="InterPro" id="IPR007197">
    <property type="entry name" value="rSAM"/>
</dbReference>
<evidence type="ECO:0000259" key="13">
    <source>
        <dbReference type="PROSITE" id="PS51918"/>
    </source>
</evidence>
<feature type="domain" description="Radical SAM core" evidence="13">
    <location>
        <begin position="100"/>
        <end position="330"/>
    </location>
</feature>
<feature type="binding site" evidence="12">
    <location>
        <begin position="161"/>
        <end position="162"/>
    </location>
    <ligand>
        <name>S-adenosyl-L-methionine</name>
        <dbReference type="ChEBI" id="CHEBI:59789"/>
    </ligand>
</feature>
<dbReference type="Pfam" id="PF04055">
    <property type="entry name" value="Radical_SAM"/>
    <property type="match status" value="1"/>
</dbReference>
<dbReference type="SFLD" id="SFLDG01062">
    <property type="entry name" value="methyltransferase_(Class_A)"/>
    <property type="match status" value="1"/>
</dbReference>
<dbReference type="GO" id="GO:0019843">
    <property type="term" value="F:rRNA binding"/>
    <property type="evidence" value="ECO:0007669"/>
    <property type="project" value="UniProtKB-UniRule"/>
</dbReference>
<keyword evidence="8 12" id="KW-0819">tRNA processing</keyword>
<dbReference type="FunFam" id="3.20.20.70:FF:000014">
    <property type="entry name" value="Probable dual-specificity RNA methyltransferase RlmN"/>
    <property type="match status" value="1"/>
</dbReference>
<proteinExistence type="inferred from homology"/>
<accession>A0A6N2V665</accession>
<dbReference type="InterPro" id="IPR040072">
    <property type="entry name" value="Methyltransferase_A"/>
</dbReference>
<dbReference type="PANTHER" id="PTHR30544:SF5">
    <property type="entry name" value="RADICAL SAM CORE DOMAIN-CONTAINING PROTEIN"/>
    <property type="match status" value="1"/>
</dbReference>
<reference evidence="14" key="1">
    <citation type="submission" date="2019-11" db="EMBL/GenBank/DDBJ databases">
        <authorList>
            <person name="Feng L."/>
        </authorList>
    </citation>
    <scope>NUCLEOTIDE SEQUENCE</scope>
    <source>
        <strain evidence="14">AundefinedLFYP135</strain>
    </source>
</reference>
<evidence type="ECO:0000256" key="5">
    <source>
        <dbReference type="ARBA" id="ARBA00022603"/>
    </source>
</evidence>
<evidence type="ECO:0000256" key="2">
    <source>
        <dbReference type="ARBA" id="ARBA00022485"/>
    </source>
</evidence>
<dbReference type="SUPFAM" id="SSF102114">
    <property type="entry name" value="Radical SAM enzymes"/>
    <property type="match status" value="1"/>
</dbReference>
<keyword evidence="10 12" id="KW-0408">Iron</keyword>
<keyword evidence="7 12" id="KW-0949">S-adenosyl-L-methionine</keyword>
<feature type="active site" description="Proton acceptor" evidence="12">
    <location>
        <position position="94"/>
    </location>
</feature>
<comment type="catalytic activity">
    <reaction evidence="12">
        <text>adenosine(37) in tRNA + 2 reduced [2Fe-2S]-[ferredoxin] + 2 S-adenosyl-L-methionine = 2-methyladenosine(37) in tRNA + 5'-deoxyadenosine + L-methionine + 2 oxidized [2Fe-2S]-[ferredoxin] + S-adenosyl-L-homocysteine</text>
        <dbReference type="Rhea" id="RHEA:43332"/>
        <dbReference type="Rhea" id="RHEA-COMP:10000"/>
        <dbReference type="Rhea" id="RHEA-COMP:10001"/>
        <dbReference type="Rhea" id="RHEA-COMP:10162"/>
        <dbReference type="Rhea" id="RHEA-COMP:10485"/>
        <dbReference type="ChEBI" id="CHEBI:17319"/>
        <dbReference type="ChEBI" id="CHEBI:33737"/>
        <dbReference type="ChEBI" id="CHEBI:33738"/>
        <dbReference type="ChEBI" id="CHEBI:57844"/>
        <dbReference type="ChEBI" id="CHEBI:57856"/>
        <dbReference type="ChEBI" id="CHEBI:59789"/>
        <dbReference type="ChEBI" id="CHEBI:74411"/>
        <dbReference type="ChEBI" id="CHEBI:74497"/>
        <dbReference type="EC" id="2.1.1.192"/>
    </reaction>
</comment>
<evidence type="ECO:0000256" key="9">
    <source>
        <dbReference type="ARBA" id="ARBA00022723"/>
    </source>
</evidence>
<dbReference type="InterPro" id="IPR004383">
    <property type="entry name" value="rRNA_lsu_MTrfase_RlmN/Cfr"/>
</dbReference>
<dbReference type="PANTHER" id="PTHR30544">
    <property type="entry name" value="23S RRNA METHYLTRANSFERASE"/>
    <property type="match status" value="1"/>
</dbReference>
<keyword evidence="4 12" id="KW-0698">rRNA processing</keyword>
<dbReference type="SFLD" id="SFLDS00029">
    <property type="entry name" value="Radical_SAM"/>
    <property type="match status" value="1"/>
</dbReference>
<feature type="binding site" evidence="12">
    <location>
        <position position="121"/>
    </location>
    <ligand>
        <name>[4Fe-4S] cluster</name>
        <dbReference type="ChEBI" id="CHEBI:49883"/>
        <note>4Fe-4S-S-AdoMet</note>
    </ligand>
</feature>
<keyword evidence="11 12" id="KW-0411">Iron-sulfur</keyword>
<dbReference type="GO" id="GO:0030488">
    <property type="term" value="P:tRNA methylation"/>
    <property type="evidence" value="ECO:0007669"/>
    <property type="project" value="UniProtKB-UniRule"/>
</dbReference>
<comment type="cofactor">
    <cofactor evidence="12">
        <name>[4Fe-4S] cluster</name>
        <dbReference type="ChEBI" id="CHEBI:49883"/>
    </cofactor>
    <text evidence="12">Binds 1 [4Fe-4S] cluster. The cluster is coordinated with 3 cysteines and an exchangeable S-adenosyl-L-methionine.</text>
</comment>
<dbReference type="EMBL" id="CACRSL010000005">
    <property type="protein sequence ID" value="VYT25899.1"/>
    <property type="molecule type" value="Genomic_DNA"/>
</dbReference>
<evidence type="ECO:0000313" key="14">
    <source>
        <dbReference type="EMBL" id="VYT25899.1"/>
    </source>
</evidence>
<dbReference type="GO" id="GO:0051539">
    <property type="term" value="F:4 iron, 4 sulfur cluster binding"/>
    <property type="evidence" value="ECO:0007669"/>
    <property type="project" value="UniProtKB-UniRule"/>
</dbReference>
<dbReference type="EC" id="2.1.1.192" evidence="12"/>